<dbReference type="AlphaFoldDB" id="X6NW35"/>
<feature type="transmembrane region" description="Helical" evidence="1">
    <location>
        <begin position="230"/>
        <end position="252"/>
    </location>
</feature>
<evidence type="ECO:0000256" key="1">
    <source>
        <dbReference type="SAM" id="Phobius"/>
    </source>
</evidence>
<evidence type="ECO:0000313" key="2">
    <source>
        <dbReference type="EMBL" id="ETO30039.1"/>
    </source>
</evidence>
<keyword evidence="1" id="KW-0812">Transmembrane</keyword>
<evidence type="ECO:0000313" key="3">
    <source>
        <dbReference type="Proteomes" id="UP000023152"/>
    </source>
</evidence>
<keyword evidence="3" id="KW-1185">Reference proteome</keyword>
<sequence length="542" mass="62997">MLHFNSNLLIFSKRFLTKNLKDKLFHKHNNIETKMKNFSCTPWTKKAKCTVSITLEFEGRVRHKSANFYGKICNNLCGENIIGRYYTFFFVASRTFFRALSLFDLLTDFLLYQKFQKNGEFWLSTILFLSICAPFFVSYSSGVKLFMTNGKLQQTEGFLIILPILFLFPTGVLYFVLIDCIEILLSLVDAVAILQGERFQQLRLREELWAKQLGMTRMDWEVLHSLQTTVYLTFLYSITSKLLQLLLLFFFYRQGFKRQRAVSHLMLESLLRILFLTNKIFGVAPFLHIVSIEDRKPNILIILYILSVCHDRPQLIIQGLVASGVIKSALSVSNEALYLSMLSAATNVTFQTIRIKMEAQTVRENWLQYTVNCIMARIDWTPYLHEIDEIRLKKLSMAHTIDYNHMKICNLCMCFEPNMVYDFSDVSIKLTTIKMGKACKLVSIHSVVQLMEACKDRVTLDDIHDPEHFPWQQCINLAAKEGRDIRISSYAYLQTTSQPLLIALLNSGFDEKGKIFQLLLQNGAHTHTHKILYTYMHVHVYI</sequence>
<keyword evidence="1" id="KW-0472">Membrane</keyword>
<protein>
    <submittedName>
        <fullName evidence="2">Uncharacterized protein</fullName>
    </submittedName>
</protein>
<dbReference type="EMBL" id="ASPP01005709">
    <property type="protein sequence ID" value="ETO30039.1"/>
    <property type="molecule type" value="Genomic_DNA"/>
</dbReference>
<feature type="transmembrane region" description="Helical" evidence="1">
    <location>
        <begin position="121"/>
        <end position="146"/>
    </location>
</feature>
<keyword evidence="1" id="KW-1133">Transmembrane helix</keyword>
<organism evidence="2 3">
    <name type="scientific">Reticulomyxa filosa</name>
    <dbReference type="NCBI Taxonomy" id="46433"/>
    <lineage>
        <taxon>Eukaryota</taxon>
        <taxon>Sar</taxon>
        <taxon>Rhizaria</taxon>
        <taxon>Retaria</taxon>
        <taxon>Foraminifera</taxon>
        <taxon>Monothalamids</taxon>
        <taxon>Reticulomyxidae</taxon>
        <taxon>Reticulomyxa</taxon>
    </lineage>
</organism>
<dbReference type="Proteomes" id="UP000023152">
    <property type="component" value="Unassembled WGS sequence"/>
</dbReference>
<feature type="transmembrane region" description="Helical" evidence="1">
    <location>
        <begin position="273"/>
        <end position="292"/>
    </location>
</feature>
<proteinExistence type="predicted"/>
<name>X6NW35_RETFI</name>
<feature type="transmembrane region" description="Helical" evidence="1">
    <location>
        <begin position="158"/>
        <end position="177"/>
    </location>
</feature>
<gene>
    <name evidence="2" type="ORF">RFI_07084</name>
</gene>
<comment type="caution">
    <text evidence="2">The sequence shown here is derived from an EMBL/GenBank/DDBJ whole genome shotgun (WGS) entry which is preliminary data.</text>
</comment>
<accession>X6NW35</accession>
<reference evidence="2 3" key="1">
    <citation type="journal article" date="2013" name="Curr. Biol.">
        <title>The Genome of the Foraminiferan Reticulomyxa filosa.</title>
        <authorList>
            <person name="Glockner G."/>
            <person name="Hulsmann N."/>
            <person name="Schleicher M."/>
            <person name="Noegel A.A."/>
            <person name="Eichinger L."/>
            <person name="Gallinger C."/>
            <person name="Pawlowski J."/>
            <person name="Sierra R."/>
            <person name="Euteneuer U."/>
            <person name="Pillet L."/>
            <person name="Moustafa A."/>
            <person name="Platzer M."/>
            <person name="Groth M."/>
            <person name="Szafranski K."/>
            <person name="Schliwa M."/>
        </authorList>
    </citation>
    <scope>NUCLEOTIDE SEQUENCE [LARGE SCALE GENOMIC DNA]</scope>
</reference>